<dbReference type="GO" id="GO:0004190">
    <property type="term" value="F:aspartic-type endopeptidase activity"/>
    <property type="evidence" value="ECO:0007669"/>
    <property type="project" value="InterPro"/>
</dbReference>
<gene>
    <name evidence="2" type="ORF">PHMEG_00028333</name>
</gene>
<evidence type="ECO:0000313" key="2">
    <source>
        <dbReference type="EMBL" id="OWZ00468.1"/>
    </source>
</evidence>
<dbReference type="EMBL" id="NBNE01007585">
    <property type="protein sequence ID" value="OWZ00468.1"/>
    <property type="molecule type" value="Genomic_DNA"/>
</dbReference>
<dbReference type="PROSITE" id="PS00141">
    <property type="entry name" value="ASP_PROTEASE"/>
    <property type="match status" value="1"/>
</dbReference>
<keyword evidence="3" id="KW-1185">Reference proteome</keyword>
<dbReference type="AlphaFoldDB" id="A0A225V6E8"/>
<dbReference type="Proteomes" id="UP000198211">
    <property type="component" value="Unassembled WGS sequence"/>
</dbReference>
<dbReference type="InterPro" id="IPR001969">
    <property type="entry name" value="Aspartic_peptidase_AS"/>
</dbReference>
<reference evidence="3" key="1">
    <citation type="submission" date="2017-03" db="EMBL/GenBank/DDBJ databases">
        <title>Phytopthora megakarya and P. palmivora, two closely related causual agents of cacao black pod achieved similar genome size and gene model numbers by different mechanisms.</title>
        <authorList>
            <person name="Ali S."/>
            <person name="Shao J."/>
            <person name="Larry D.J."/>
            <person name="Kronmiller B."/>
            <person name="Shen D."/>
            <person name="Strem M.D."/>
            <person name="Melnick R.L."/>
            <person name="Guiltinan M.J."/>
            <person name="Tyler B.M."/>
            <person name="Meinhardt L.W."/>
            <person name="Bailey B.A."/>
        </authorList>
    </citation>
    <scope>NUCLEOTIDE SEQUENCE [LARGE SCALE GENOMIC DNA]</scope>
    <source>
        <strain evidence="3">zdho120</strain>
    </source>
</reference>
<accession>A0A225V6E8</accession>
<proteinExistence type="predicted"/>
<dbReference type="GO" id="GO:0006508">
    <property type="term" value="P:proteolysis"/>
    <property type="evidence" value="ECO:0007669"/>
    <property type="project" value="InterPro"/>
</dbReference>
<evidence type="ECO:0000256" key="1">
    <source>
        <dbReference type="SAM" id="MobiDB-lite"/>
    </source>
</evidence>
<feature type="compositionally biased region" description="Basic and acidic residues" evidence="1">
    <location>
        <begin position="39"/>
        <end position="53"/>
    </location>
</feature>
<comment type="caution">
    <text evidence="2">The sequence shown here is derived from an EMBL/GenBank/DDBJ whole genome shotgun (WGS) entry which is preliminary data.</text>
</comment>
<evidence type="ECO:0000313" key="3">
    <source>
        <dbReference type="Proteomes" id="UP000198211"/>
    </source>
</evidence>
<sequence length="118" mass="12429">MNMFTTWEHAAHITATQSRRGRKPHITSNPPDQNGRRGGGGDRAGHHGEDNRQKGNVAGGNSNRSDSGKGDQMPRAGQGRIGSVSAARNEITADVKALLLDSGADISLIARNVLDCCA</sequence>
<organism evidence="2 3">
    <name type="scientific">Phytophthora megakarya</name>
    <dbReference type="NCBI Taxonomy" id="4795"/>
    <lineage>
        <taxon>Eukaryota</taxon>
        <taxon>Sar</taxon>
        <taxon>Stramenopiles</taxon>
        <taxon>Oomycota</taxon>
        <taxon>Peronosporomycetes</taxon>
        <taxon>Peronosporales</taxon>
        <taxon>Peronosporaceae</taxon>
        <taxon>Phytophthora</taxon>
    </lineage>
</organism>
<feature type="region of interest" description="Disordered" evidence="1">
    <location>
        <begin position="1"/>
        <end position="86"/>
    </location>
</feature>
<name>A0A225V6E8_9STRA</name>
<protein>
    <submittedName>
        <fullName evidence="2">Uncharacterized protein</fullName>
    </submittedName>
</protein>